<dbReference type="InterPro" id="IPR005545">
    <property type="entry name" value="YCII"/>
</dbReference>
<evidence type="ECO:0000259" key="2">
    <source>
        <dbReference type="Pfam" id="PF03795"/>
    </source>
</evidence>
<dbReference type="RefSeq" id="WP_344417525.1">
    <property type="nucleotide sequence ID" value="NZ_BAAANN010000009.1"/>
</dbReference>
<keyword evidence="4" id="KW-1185">Reference proteome</keyword>
<gene>
    <name evidence="3" type="ORF">GCM10009754_27540</name>
</gene>
<proteinExistence type="inferred from homology"/>
<dbReference type="Proteomes" id="UP001501116">
    <property type="component" value="Unassembled WGS sequence"/>
</dbReference>
<dbReference type="PANTHER" id="PTHR35174:SF4">
    <property type="entry name" value="BLL7163 PROTEIN"/>
    <property type="match status" value="1"/>
</dbReference>
<protein>
    <submittedName>
        <fullName evidence="3">YciI family protein</fullName>
    </submittedName>
</protein>
<dbReference type="PANTHER" id="PTHR35174">
    <property type="entry name" value="BLL7171 PROTEIN-RELATED"/>
    <property type="match status" value="1"/>
</dbReference>
<comment type="caution">
    <text evidence="3">The sequence shown here is derived from an EMBL/GenBank/DDBJ whole genome shotgun (WGS) entry which is preliminary data.</text>
</comment>
<dbReference type="InterPro" id="IPR011008">
    <property type="entry name" value="Dimeric_a/b-barrel"/>
</dbReference>
<feature type="domain" description="YCII-related" evidence="2">
    <location>
        <begin position="1"/>
        <end position="111"/>
    </location>
</feature>
<accession>A0ABN2QPM3</accession>
<dbReference type="Gene3D" id="3.30.70.1060">
    <property type="entry name" value="Dimeric alpha+beta barrel"/>
    <property type="match status" value="1"/>
</dbReference>
<dbReference type="SUPFAM" id="SSF54909">
    <property type="entry name" value="Dimeric alpha+beta barrel"/>
    <property type="match status" value="1"/>
</dbReference>
<comment type="similarity">
    <text evidence="1">Belongs to the YciI family.</text>
</comment>
<evidence type="ECO:0000313" key="4">
    <source>
        <dbReference type="Proteomes" id="UP001501116"/>
    </source>
</evidence>
<dbReference type="Pfam" id="PF03795">
    <property type="entry name" value="YCII"/>
    <property type="match status" value="1"/>
</dbReference>
<sequence>MRFMVMVKGDESTEAGVMPTEEELAAMGRFNEELVKAGVMLAGDGLHPSSKGAKIRFSGGKSTVVDGPFAEAKELVAGFWMLQAKSKDEALEWIRRAPFVDAEVELRQVFDTEDFGDAMTPEIKEAEEKLRAKLAEQQK</sequence>
<evidence type="ECO:0000256" key="1">
    <source>
        <dbReference type="ARBA" id="ARBA00007689"/>
    </source>
</evidence>
<reference evidence="3 4" key="1">
    <citation type="journal article" date="2019" name="Int. J. Syst. Evol. Microbiol.">
        <title>The Global Catalogue of Microorganisms (GCM) 10K type strain sequencing project: providing services to taxonomists for standard genome sequencing and annotation.</title>
        <authorList>
            <consortium name="The Broad Institute Genomics Platform"/>
            <consortium name="The Broad Institute Genome Sequencing Center for Infectious Disease"/>
            <person name="Wu L."/>
            <person name="Ma J."/>
        </authorList>
    </citation>
    <scope>NUCLEOTIDE SEQUENCE [LARGE SCALE GENOMIC DNA]</scope>
    <source>
        <strain evidence="3 4">JCM 14545</strain>
    </source>
</reference>
<organism evidence="3 4">
    <name type="scientific">Amycolatopsis minnesotensis</name>
    <dbReference type="NCBI Taxonomy" id="337894"/>
    <lineage>
        <taxon>Bacteria</taxon>
        <taxon>Bacillati</taxon>
        <taxon>Actinomycetota</taxon>
        <taxon>Actinomycetes</taxon>
        <taxon>Pseudonocardiales</taxon>
        <taxon>Pseudonocardiaceae</taxon>
        <taxon>Amycolatopsis</taxon>
    </lineage>
</organism>
<name>A0ABN2QPM3_9PSEU</name>
<evidence type="ECO:0000313" key="3">
    <source>
        <dbReference type="EMBL" id="GAA1956180.1"/>
    </source>
</evidence>
<dbReference type="EMBL" id="BAAANN010000009">
    <property type="protein sequence ID" value="GAA1956180.1"/>
    <property type="molecule type" value="Genomic_DNA"/>
</dbReference>